<protein>
    <recommendedName>
        <fullName evidence="5">F-box domain-containing protein</fullName>
    </recommendedName>
</protein>
<dbReference type="AlphaFoldDB" id="A0AAD7B3P7"/>
<dbReference type="Gene3D" id="1.20.1280.50">
    <property type="match status" value="1"/>
</dbReference>
<evidence type="ECO:0000313" key="4">
    <source>
        <dbReference type="Proteomes" id="UP001221142"/>
    </source>
</evidence>
<keyword evidence="4" id="KW-1185">Reference proteome</keyword>
<proteinExistence type="predicted"/>
<dbReference type="EMBL" id="JARKIF010000042">
    <property type="protein sequence ID" value="KAJ7609079.1"/>
    <property type="molecule type" value="Genomic_DNA"/>
</dbReference>
<evidence type="ECO:0000313" key="3">
    <source>
        <dbReference type="EMBL" id="KAJ7609079.1"/>
    </source>
</evidence>
<evidence type="ECO:0000256" key="2">
    <source>
        <dbReference type="SAM" id="MobiDB-lite"/>
    </source>
</evidence>
<comment type="caution">
    <text evidence="3">The sequence shown here is derived from an EMBL/GenBank/DDBJ whole genome shotgun (WGS) entry which is preliminary data.</text>
</comment>
<organism evidence="3 4">
    <name type="scientific">Roridomyces roridus</name>
    <dbReference type="NCBI Taxonomy" id="1738132"/>
    <lineage>
        <taxon>Eukaryota</taxon>
        <taxon>Fungi</taxon>
        <taxon>Dikarya</taxon>
        <taxon>Basidiomycota</taxon>
        <taxon>Agaricomycotina</taxon>
        <taxon>Agaricomycetes</taxon>
        <taxon>Agaricomycetidae</taxon>
        <taxon>Agaricales</taxon>
        <taxon>Marasmiineae</taxon>
        <taxon>Mycenaceae</taxon>
        <taxon>Roridomyces</taxon>
    </lineage>
</organism>
<gene>
    <name evidence="3" type="ORF">FB45DRAFT_945338</name>
</gene>
<sequence length="527" mass="58724">MSSSCPQCGAPTTSQNEPLNSTVLTDTGTIARCLKLMRTNEPPQVSEMAYIQAVLSKTGAQLADLDGKIMHLKAQLRQLEDERAVLAEYHAENTAVVSPVRRIPPEMLAEIFSWTLPFSDDFDECNSVRMKMEKSPWTLGQVSRRWRAIALATPSLWSLVFISGKAAANSRPMIEAHIQCAHKLKIHFHGSSPKIELFQLLSEHATCWEELDIQINATLAPRLAALRGQLLSLRKLWIRWDNPDSQHAVESLKCFETATSLMAVRVDYGLRPLPVFFPTHQLTVYRMCCPWNSHREILNLSPNIVEARIAVTLNSPQPDGQVVNMGHLQRLSVYPSNVLEYLRAPATTRITISSWEPSQQNRVTSDLDTFVRHSSCVPRELYLEGLPDANTTAGILGKYPSITSIALVFTGGGHKKLTAAVDAHSTLLTHGNTLAFPQLQKIYFASRSPLPFPINYAPFLNMLRSRWTALHGAGFITKGAVTGPDPVTLKGLNALRENGLNLSLGWDTIEARMLLDAWAYGTLWRTW</sequence>
<accession>A0AAD7B3P7</accession>
<feature type="coiled-coil region" evidence="1">
    <location>
        <begin position="62"/>
        <end position="92"/>
    </location>
</feature>
<dbReference type="Proteomes" id="UP001221142">
    <property type="component" value="Unassembled WGS sequence"/>
</dbReference>
<name>A0AAD7B3P7_9AGAR</name>
<evidence type="ECO:0008006" key="5">
    <source>
        <dbReference type="Google" id="ProtNLM"/>
    </source>
</evidence>
<keyword evidence="1" id="KW-0175">Coiled coil</keyword>
<evidence type="ECO:0000256" key="1">
    <source>
        <dbReference type="SAM" id="Coils"/>
    </source>
</evidence>
<reference evidence="3" key="1">
    <citation type="submission" date="2023-03" db="EMBL/GenBank/DDBJ databases">
        <title>Massive genome expansion in bonnet fungi (Mycena s.s.) driven by repeated elements and novel gene families across ecological guilds.</title>
        <authorList>
            <consortium name="Lawrence Berkeley National Laboratory"/>
            <person name="Harder C.B."/>
            <person name="Miyauchi S."/>
            <person name="Viragh M."/>
            <person name="Kuo A."/>
            <person name="Thoen E."/>
            <person name="Andreopoulos B."/>
            <person name="Lu D."/>
            <person name="Skrede I."/>
            <person name="Drula E."/>
            <person name="Henrissat B."/>
            <person name="Morin E."/>
            <person name="Kohler A."/>
            <person name="Barry K."/>
            <person name="LaButti K."/>
            <person name="Morin E."/>
            <person name="Salamov A."/>
            <person name="Lipzen A."/>
            <person name="Mereny Z."/>
            <person name="Hegedus B."/>
            <person name="Baldrian P."/>
            <person name="Stursova M."/>
            <person name="Weitz H."/>
            <person name="Taylor A."/>
            <person name="Grigoriev I.V."/>
            <person name="Nagy L.G."/>
            <person name="Martin F."/>
            <person name="Kauserud H."/>
        </authorList>
    </citation>
    <scope>NUCLEOTIDE SEQUENCE</scope>
    <source>
        <strain evidence="3">9284</strain>
    </source>
</reference>
<feature type="region of interest" description="Disordered" evidence="2">
    <location>
        <begin position="1"/>
        <end position="22"/>
    </location>
</feature>